<evidence type="ECO:0000256" key="7">
    <source>
        <dbReference type="ARBA" id="ARBA00032024"/>
    </source>
</evidence>
<dbReference type="InterPro" id="IPR051402">
    <property type="entry name" value="KPR-Related"/>
</dbReference>
<evidence type="ECO:0000256" key="3">
    <source>
        <dbReference type="ARBA" id="ARBA00013014"/>
    </source>
</evidence>
<keyword evidence="5 9" id="KW-0521">NADP</keyword>
<dbReference type="PANTHER" id="PTHR21708:SF26">
    <property type="entry name" value="2-DEHYDROPANTOATE 2-REDUCTASE"/>
    <property type="match status" value="1"/>
</dbReference>
<gene>
    <name evidence="12" type="ORF">RM553_18370</name>
</gene>
<dbReference type="Pfam" id="PF02558">
    <property type="entry name" value="ApbA"/>
    <property type="match status" value="1"/>
</dbReference>
<comment type="pathway">
    <text evidence="1 9">Cofactor biosynthesis; (R)-pantothenate biosynthesis; (R)-pantoate from 3-methyl-2-oxobutanoate: step 2/2.</text>
</comment>
<comment type="function">
    <text evidence="9">Catalyzes the NADPH-dependent reduction of ketopantoate into pantoic acid.</text>
</comment>
<comment type="similarity">
    <text evidence="2 9">Belongs to the ketopantoate reductase family.</text>
</comment>
<accession>A0ABU3CEM9</accession>
<protein>
    <recommendedName>
        <fullName evidence="4 9">2-dehydropantoate 2-reductase</fullName>
        <ecNumber evidence="3 9">1.1.1.169</ecNumber>
    </recommendedName>
    <alternativeName>
        <fullName evidence="7 9">Ketopantoate reductase</fullName>
    </alternativeName>
</protein>
<dbReference type="EMBL" id="JAVRHQ010000036">
    <property type="protein sequence ID" value="MDT0644812.1"/>
    <property type="molecule type" value="Genomic_DNA"/>
</dbReference>
<dbReference type="SUPFAM" id="SSF48179">
    <property type="entry name" value="6-phosphogluconate dehydrogenase C-terminal domain-like"/>
    <property type="match status" value="1"/>
</dbReference>
<reference evidence="12 13" key="1">
    <citation type="submission" date="2023-09" db="EMBL/GenBank/DDBJ databases">
        <authorList>
            <person name="Rey-Velasco X."/>
        </authorList>
    </citation>
    <scope>NUCLEOTIDE SEQUENCE [LARGE SCALE GENOMIC DNA]</scope>
    <source>
        <strain evidence="12 13">F363</strain>
    </source>
</reference>
<keyword evidence="9" id="KW-0566">Pantothenate biosynthesis</keyword>
<dbReference type="InterPro" id="IPR013328">
    <property type="entry name" value="6PGD_dom2"/>
</dbReference>
<feature type="domain" description="Ketopantoate reductase N-terminal" evidence="10">
    <location>
        <begin position="8"/>
        <end position="133"/>
    </location>
</feature>
<dbReference type="RefSeq" id="WP_311536427.1">
    <property type="nucleotide sequence ID" value="NZ_JAVRHQ010000036.1"/>
</dbReference>
<dbReference type="GO" id="GO:0008677">
    <property type="term" value="F:2-dehydropantoate 2-reductase activity"/>
    <property type="evidence" value="ECO:0007669"/>
    <property type="project" value="UniProtKB-EC"/>
</dbReference>
<dbReference type="InterPro" id="IPR008927">
    <property type="entry name" value="6-PGluconate_DH-like_C_sf"/>
</dbReference>
<comment type="caution">
    <text evidence="12">The sequence shown here is derived from an EMBL/GenBank/DDBJ whole genome shotgun (WGS) entry which is preliminary data.</text>
</comment>
<feature type="domain" description="Ketopantoate reductase C-terminal" evidence="11">
    <location>
        <begin position="177"/>
        <end position="285"/>
    </location>
</feature>
<evidence type="ECO:0000256" key="9">
    <source>
        <dbReference type="RuleBase" id="RU362068"/>
    </source>
</evidence>
<dbReference type="NCBIfam" id="TIGR00745">
    <property type="entry name" value="apbA_panE"/>
    <property type="match status" value="1"/>
</dbReference>
<dbReference type="Gene3D" id="1.10.1040.10">
    <property type="entry name" value="N-(1-d-carboxylethyl)-l-norvaline Dehydrogenase, domain 2"/>
    <property type="match status" value="1"/>
</dbReference>
<dbReference type="InterPro" id="IPR013752">
    <property type="entry name" value="KPA_reductase"/>
</dbReference>
<evidence type="ECO:0000259" key="11">
    <source>
        <dbReference type="Pfam" id="PF08546"/>
    </source>
</evidence>
<evidence type="ECO:0000256" key="1">
    <source>
        <dbReference type="ARBA" id="ARBA00004994"/>
    </source>
</evidence>
<keyword evidence="6 9" id="KW-0560">Oxidoreductase</keyword>
<evidence type="ECO:0000256" key="6">
    <source>
        <dbReference type="ARBA" id="ARBA00023002"/>
    </source>
</evidence>
<dbReference type="Gene3D" id="3.40.50.720">
    <property type="entry name" value="NAD(P)-binding Rossmann-like Domain"/>
    <property type="match status" value="1"/>
</dbReference>
<evidence type="ECO:0000256" key="4">
    <source>
        <dbReference type="ARBA" id="ARBA00019465"/>
    </source>
</evidence>
<dbReference type="PANTHER" id="PTHR21708">
    <property type="entry name" value="PROBABLE 2-DEHYDROPANTOATE 2-REDUCTASE"/>
    <property type="match status" value="1"/>
</dbReference>
<keyword evidence="13" id="KW-1185">Reference proteome</keyword>
<evidence type="ECO:0000256" key="5">
    <source>
        <dbReference type="ARBA" id="ARBA00022857"/>
    </source>
</evidence>
<evidence type="ECO:0000259" key="10">
    <source>
        <dbReference type="Pfam" id="PF02558"/>
    </source>
</evidence>
<name>A0ABU3CEM9_9FLAO</name>
<dbReference type="EC" id="1.1.1.169" evidence="3 9"/>
<proteinExistence type="inferred from homology"/>
<dbReference type="Pfam" id="PF08546">
    <property type="entry name" value="ApbA_C"/>
    <property type="match status" value="1"/>
</dbReference>
<dbReference type="Proteomes" id="UP001262889">
    <property type="component" value="Unassembled WGS sequence"/>
</dbReference>
<evidence type="ECO:0000256" key="8">
    <source>
        <dbReference type="ARBA" id="ARBA00048793"/>
    </source>
</evidence>
<dbReference type="InterPro" id="IPR036291">
    <property type="entry name" value="NAD(P)-bd_dom_sf"/>
</dbReference>
<evidence type="ECO:0000313" key="12">
    <source>
        <dbReference type="EMBL" id="MDT0644812.1"/>
    </source>
</evidence>
<evidence type="ECO:0000313" key="13">
    <source>
        <dbReference type="Proteomes" id="UP001262889"/>
    </source>
</evidence>
<evidence type="ECO:0000256" key="2">
    <source>
        <dbReference type="ARBA" id="ARBA00007870"/>
    </source>
</evidence>
<dbReference type="InterPro" id="IPR013332">
    <property type="entry name" value="KPR_N"/>
</dbReference>
<sequence>MLHSQRQIYIVGTGSIGKALAVFLKLEGRKVTLVRGSMDDGSSTTEEIWIESEENHYASIPIVTLSTIKTMEGIVVLATKSYGNKQLAVSLKEKTGSSPIVLLQNGLHIEQAFLLQNFPELYRCVLFVTSQSVSSNRFRFKPVSVCPVGIVKGSVGKLYHIVQQLDTRNFGFKSEKNIQQIIWKKVIVNCVFNSVCPLLETDNGIFVRNDEARRIARRIISECLLVAEQEGIILNSKDIEKSLLQISKSSEGQFISTLQDIRNNRKTEIETLNLEIARMAKGLKMVQRCRETNLLGTLIKLKAEIKVEEHSKSIMT</sequence>
<organism evidence="12 13">
    <name type="scientific">Autumnicola tepida</name>
    <dbReference type="NCBI Taxonomy" id="3075595"/>
    <lineage>
        <taxon>Bacteria</taxon>
        <taxon>Pseudomonadati</taxon>
        <taxon>Bacteroidota</taxon>
        <taxon>Flavobacteriia</taxon>
        <taxon>Flavobacteriales</taxon>
        <taxon>Flavobacteriaceae</taxon>
        <taxon>Autumnicola</taxon>
    </lineage>
</organism>
<comment type="catalytic activity">
    <reaction evidence="8 9">
        <text>(R)-pantoate + NADP(+) = 2-dehydropantoate + NADPH + H(+)</text>
        <dbReference type="Rhea" id="RHEA:16233"/>
        <dbReference type="ChEBI" id="CHEBI:11561"/>
        <dbReference type="ChEBI" id="CHEBI:15378"/>
        <dbReference type="ChEBI" id="CHEBI:15980"/>
        <dbReference type="ChEBI" id="CHEBI:57783"/>
        <dbReference type="ChEBI" id="CHEBI:58349"/>
        <dbReference type="EC" id="1.1.1.169"/>
    </reaction>
</comment>
<dbReference type="InterPro" id="IPR003710">
    <property type="entry name" value="ApbA"/>
</dbReference>
<dbReference type="SUPFAM" id="SSF51735">
    <property type="entry name" value="NAD(P)-binding Rossmann-fold domains"/>
    <property type="match status" value="1"/>
</dbReference>